<dbReference type="InterPro" id="IPR013577">
    <property type="entry name" value="LLGL2"/>
</dbReference>
<dbReference type="GO" id="GO:0019905">
    <property type="term" value="F:syntaxin binding"/>
    <property type="evidence" value="ECO:0007669"/>
    <property type="project" value="TreeGrafter"/>
</dbReference>
<dbReference type="GO" id="GO:0005096">
    <property type="term" value="F:GTPase activator activity"/>
    <property type="evidence" value="ECO:0007669"/>
    <property type="project" value="TreeGrafter"/>
</dbReference>
<evidence type="ECO:0000313" key="4">
    <source>
        <dbReference type="WBParaSite" id="TREG1_6640.1"/>
    </source>
</evidence>
<dbReference type="GO" id="GO:0030866">
    <property type="term" value="P:cortical actin cytoskeleton organization"/>
    <property type="evidence" value="ECO:0007669"/>
    <property type="project" value="TreeGrafter"/>
</dbReference>
<dbReference type="GO" id="GO:0051294">
    <property type="term" value="P:establishment of spindle orientation"/>
    <property type="evidence" value="ECO:0007669"/>
    <property type="project" value="TreeGrafter"/>
</dbReference>
<reference evidence="4" key="2">
    <citation type="submission" date="2023-11" db="UniProtKB">
        <authorList>
            <consortium name="WormBaseParasite"/>
        </authorList>
    </citation>
    <scope>IDENTIFICATION</scope>
</reference>
<dbReference type="PANTHER" id="PTHR10241:SF29">
    <property type="entry name" value="LETHAL(2) GIANT LARVAE PROTEIN"/>
    <property type="match status" value="1"/>
</dbReference>
<evidence type="ECO:0000256" key="1">
    <source>
        <dbReference type="SAM" id="MobiDB-lite"/>
    </source>
</evidence>
<feature type="compositionally biased region" description="Polar residues" evidence="1">
    <location>
        <begin position="864"/>
        <end position="880"/>
    </location>
</feature>
<dbReference type="AlphaFoldDB" id="A0AA85K6X3"/>
<dbReference type="GO" id="GO:0032878">
    <property type="term" value="P:regulation of establishment or maintenance of cell polarity"/>
    <property type="evidence" value="ECO:0007669"/>
    <property type="project" value="TreeGrafter"/>
</dbReference>
<name>A0AA85K6X3_TRIRE</name>
<evidence type="ECO:0000313" key="3">
    <source>
        <dbReference type="Proteomes" id="UP000050795"/>
    </source>
</evidence>
<dbReference type="Proteomes" id="UP000050795">
    <property type="component" value="Unassembled WGS sequence"/>
</dbReference>
<dbReference type="GO" id="GO:0006893">
    <property type="term" value="P:Golgi to plasma membrane transport"/>
    <property type="evidence" value="ECO:0007669"/>
    <property type="project" value="TreeGrafter"/>
</dbReference>
<dbReference type="Pfam" id="PF08366">
    <property type="entry name" value="LLGL"/>
    <property type="match status" value="1"/>
</dbReference>
<reference evidence="3" key="1">
    <citation type="submission" date="2022-06" db="EMBL/GenBank/DDBJ databases">
        <authorList>
            <person name="Berger JAMES D."/>
            <person name="Berger JAMES D."/>
        </authorList>
    </citation>
    <scope>NUCLEOTIDE SEQUENCE [LARGE SCALE GENOMIC DNA]</scope>
</reference>
<dbReference type="InterPro" id="IPR015943">
    <property type="entry name" value="WD40/YVTN_repeat-like_dom_sf"/>
</dbReference>
<protein>
    <recommendedName>
        <fullName evidence="2">Lethal giant larvae homologue 2 domain-containing protein</fullName>
    </recommendedName>
</protein>
<dbReference type="SUPFAM" id="SSF50978">
    <property type="entry name" value="WD40 repeat-like"/>
    <property type="match status" value="2"/>
</dbReference>
<dbReference type="GO" id="GO:0005886">
    <property type="term" value="C:plasma membrane"/>
    <property type="evidence" value="ECO:0007669"/>
    <property type="project" value="TreeGrafter"/>
</dbReference>
<keyword evidence="3" id="KW-1185">Reference proteome</keyword>
<dbReference type="GO" id="GO:0030864">
    <property type="term" value="C:cortical actin cytoskeleton"/>
    <property type="evidence" value="ECO:0007669"/>
    <property type="project" value="TreeGrafter"/>
</dbReference>
<organism evidence="3 4">
    <name type="scientific">Trichobilharzia regenti</name>
    <name type="common">Nasal bird schistosome</name>
    <dbReference type="NCBI Taxonomy" id="157069"/>
    <lineage>
        <taxon>Eukaryota</taxon>
        <taxon>Metazoa</taxon>
        <taxon>Spiralia</taxon>
        <taxon>Lophotrochozoa</taxon>
        <taxon>Platyhelminthes</taxon>
        <taxon>Trematoda</taxon>
        <taxon>Digenea</taxon>
        <taxon>Strigeidida</taxon>
        <taxon>Schistosomatoidea</taxon>
        <taxon>Schistosomatidae</taxon>
        <taxon>Trichobilharzia</taxon>
    </lineage>
</organism>
<evidence type="ECO:0000259" key="2">
    <source>
        <dbReference type="Pfam" id="PF08366"/>
    </source>
</evidence>
<dbReference type="GO" id="GO:0045159">
    <property type="term" value="F:myosin II binding"/>
    <property type="evidence" value="ECO:0007669"/>
    <property type="project" value="TreeGrafter"/>
</dbReference>
<accession>A0AA85K6X3</accession>
<proteinExistence type="predicted"/>
<dbReference type="InterPro" id="IPR036322">
    <property type="entry name" value="WD40_repeat_dom_sf"/>
</dbReference>
<feature type="region of interest" description="Disordered" evidence="1">
    <location>
        <begin position="864"/>
        <end position="889"/>
    </location>
</feature>
<dbReference type="PANTHER" id="PTHR10241">
    <property type="entry name" value="LETHAL 2 GIANT LARVAE PROTEIN"/>
    <property type="match status" value="1"/>
</dbReference>
<dbReference type="Gene3D" id="2.130.10.10">
    <property type="entry name" value="YVTN repeat-like/Quinoprotein amine dehydrogenase"/>
    <property type="match status" value="1"/>
</dbReference>
<dbReference type="GO" id="GO:0008593">
    <property type="term" value="P:regulation of Notch signaling pathway"/>
    <property type="evidence" value="ECO:0007669"/>
    <property type="project" value="TreeGrafter"/>
</dbReference>
<dbReference type="WBParaSite" id="TREG1_6640.1">
    <property type="protein sequence ID" value="TREG1_6640.1"/>
    <property type="gene ID" value="TREG1_6640"/>
</dbReference>
<feature type="domain" description="Lethal giant larvae homologue 2" evidence="2">
    <location>
        <begin position="335"/>
        <end position="384"/>
    </location>
</feature>
<sequence length="1258" mass="136471">MAQKIFQSFRRIPGNFPTFRKKAEQSDLQGSKHKVSICCDYGFPSKPTSLAYDPVLDMLAVLTRDGNLYIYGKPGIAFSALHETVAQYIQVIFLTGSKKLVTLTDSDDLYLWELASSGQTSSQLVQRSCLKRITSQLRSQSIGIGGTANSEENSHVTAMYYASESQSILIGCDNGWVAPIRLNTNSVTNDYTKFWCAPSVDDGISPSRVLDSIPPDPRQRHRADAVVVLSERPGFPGQLLIGYNSGLSVLFDLRSNRLMTYLPWQHGLESAAWCGGNGKPHNSKPPSHSPHLGTRLLAAHTDGSLGVWSFKDIGFPTITSTPVQATMLSMEEPPSMPYGPFPCKLISKVFWLPSAFGGITVFVGGMPRATYGERHTVSVLRGSNIDEAANANIAAARLAAAAEAEDDDELPEGCQASAAPIHVFDSDAPEHVCFDLPSKLIDLVPVGPLGGPVQILILLCEEELVAVDLITSGWPFMRPPYLTCLHTTSLTAYNLTTQVNPTFLANLEAAGVYFGPEGRFGRGGAIAHNSTGSGWSSLPWPIQGGHALINGSRLSTSSLGGNILYTDDLLLTGHEDGSVAFWRLSAGGCLRRIYTLHTAILFEDVSQLDHTNGVDDEGESSWPPLRQAGVFDPFMDDSRVAVQFVYLCDNTVVVGGAAGQVIVYQFLNLMPCIEPVTVPIKKSMPGFQWKGHAPLTLRSCFSNSCSVTSAPTTQPPQLQPIAVIFVQPPARITSLLLSELDLSHIKEINQVSTNNTNNFPVLLALGTPHGFGVIFVPKFLSNNSMDSQKPIPPQALLAVSTIPDNVDALQEAAAGEGWARRRTRELKKSLRDSFRRLKRVRSTKSNVQLTAPTYVPNTSRAGIRRTVTQSNRPAANQTDATPLDEAERRSGRIADENIQLISQYNVEREICDRAQDSAGVAIVSCFAFGPSLFKSGSSNPRPTLHPIASLFVGTKAGTVKVYSIFADKTSSTSDHPKLHLYYSRELVLKHRAPVLSLRLVDTKTNIPFSLSDFKLHANDASKTYTLPVLSVVSEEQIRLFSLPNIHLKYKARITATDGYRIKSASLIGFKVHGKTNPSLSKESNADSACGDIDRSFASGMSVTSHIDQNCEYSFVFTNVGGQAVVLNMPQLRRQDTLHLLDSHDVVAVSSVVFSQPGSTNVYTPGYIHGPALGLYQLAPGQLTLFDIVRIGQKASPLGVSYRPIYRLSLSSNTNQNAKTVSAKSNRTGDIGVSRNDAVRNGVALPPTNDGIVYRGGVQ</sequence>